<evidence type="ECO:0000313" key="3">
    <source>
        <dbReference type="Proteomes" id="UP001302126"/>
    </source>
</evidence>
<feature type="compositionally biased region" description="Basic residues" evidence="1">
    <location>
        <begin position="212"/>
        <end position="234"/>
    </location>
</feature>
<feature type="region of interest" description="Disordered" evidence="1">
    <location>
        <begin position="199"/>
        <end position="387"/>
    </location>
</feature>
<feature type="non-terminal residue" evidence="2">
    <location>
        <position position="1"/>
    </location>
</feature>
<gene>
    <name evidence="2" type="ORF">QBC35DRAFT_380737</name>
</gene>
<feature type="compositionally biased region" description="Low complexity" evidence="1">
    <location>
        <begin position="624"/>
        <end position="635"/>
    </location>
</feature>
<evidence type="ECO:0000313" key="2">
    <source>
        <dbReference type="EMBL" id="KAK4189218.1"/>
    </source>
</evidence>
<feature type="region of interest" description="Disordered" evidence="1">
    <location>
        <begin position="43"/>
        <end position="64"/>
    </location>
</feature>
<feature type="compositionally biased region" description="Acidic residues" evidence="1">
    <location>
        <begin position="292"/>
        <end position="311"/>
    </location>
</feature>
<reference evidence="2" key="2">
    <citation type="submission" date="2023-05" db="EMBL/GenBank/DDBJ databases">
        <authorList>
            <consortium name="Lawrence Berkeley National Laboratory"/>
            <person name="Steindorff A."/>
            <person name="Hensen N."/>
            <person name="Bonometti L."/>
            <person name="Westerberg I."/>
            <person name="Brannstrom I.O."/>
            <person name="Guillou S."/>
            <person name="Cros-Aarteil S."/>
            <person name="Calhoun S."/>
            <person name="Haridas S."/>
            <person name="Kuo A."/>
            <person name="Mondo S."/>
            <person name="Pangilinan J."/>
            <person name="Riley R."/>
            <person name="Labutti K."/>
            <person name="Andreopoulos B."/>
            <person name="Lipzen A."/>
            <person name="Chen C."/>
            <person name="Yanf M."/>
            <person name="Daum C."/>
            <person name="Ng V."/>
            <person name="Clum A."/>
            <person name="Ohm R."/>
            <person name="Martin F."/>
            <person name="Silar P."/>
            <person name="Natvig D."/>
            <person name="Lalanne C."/>
            <person name="Gautier V."/>
            <person name="Ament-Velasquez S.L."/>
            <person name="Kruys A."/>
            <person name="Hutchinson M.I."/>
            <person name="Powell A.J."/>
            <person name="Barry K."/>
            <person name="Miller A.N."/>
            <person name="Grigoriev I.V."/>
            <person name="Debuchy R."/>
            <person name="Gladieux P."/>
            <person name="Thoren M.H."/>
            <person name="Johannesson H."/>
        </authorList>
    </citation>
    <scope>NUCLEOTIDE SEQUENCE</scope>
    <source>
        <strain evidence="2">PSN309</strain>
    </source>
</reference>
<feature type="region of interest" description="Disordered" evidence="1">
    <location>
        <begin position="85"/>
        <end position="116"/>
    </location>
</feature>
<feature type="compositionally biased region" description="Polar residues" evidence="1">
    <location>
        <begin position="651"/>
        <end position="660"/>
    </location>
</feature>
<feature type="compositionally biased region" description="Polar residues" evidence="1">
    <location>
        <begin position="317"/>
        <end position="331"/>
    </location>
</feature>
<evidence type="ECO:0000256" key="1">
    <source>
        <dbReference type="SAM" id="MobiDB-lite"/>
    </source>
</evidence>
<feature type="compositionally biased region" description="Basic and acidic residues" evidence="1">
    <location>
        <begin position="640"/>
        <end position="650"/>
    </location>
</feature>
<organism evidence="2 3">
    <name type="scientific">Podospora australis</name>
    <dbReference type="NCBI Taxonomy" id="1536484"/>
    <lineage>
        <taxon>Eukaryota</taxon>
        <taxon>Fungi</taxon>
        <taxon>Dikarya</taxon>
        <taxon>Ascomycota</taxon>
        <taxon>Pezizomycotina</taxon>
        <taxon>Sordariomycetes</taxon>
        <taxon>Sordariomycetidae</taxon>
        <taxon>Sordariales</taxon>
        <taxon>Podosporaceae</taxon>
        <taxon>Podospora</taxon>
    </lineage>
</organism>
<dbReference type="AlphaFoldDB" id="A0AAN7AJ86"/>
<feature type="compositionally biased region" description="Low complexity" evidence="1">
    <location>
        <begin position="416"/>
        <end position="425"/>
    </location>
</feature>
<sequence>YRTATQTRRGARSGYQEADDLEAFAHTGLPVRQWRRGWVSVNTGAPRDADEEDDIWAPDTPFGMPKDTHLLPKYTQDLLRAARSSYTPLKRTAPDDDEDDGYDSVKRERNEDEPAKEGFRVWGWKQLPRNAEKPLPSLLAARHKNTITLASRAGLAHISGPTITRARVRRLDAAGNAYHQTITLTAGQEVDGEIISTEIVPAPDAKEAEKPVKRKPPPPKRKPKGPGRGRKKGTGKLPLPVPATRSQQRLVEGDEADGTQGSPADPTVTVGGGEQGSELQDVDMMDSYFTLSDEEEYGEDDDEEGGDEESNPPDADGNTTANFEAQFSGLDQDQDMVDSDASEAIQPSSVEEPDEEPRRAGSQEEEVTISNPRFSPSGGPNLLSTSHFTSFQVEGSPLKNVMNLSPTEGSPMDSPAGGASISGASYFEIQPASEAMDLDSGGEAPGVPAAVDVSAGSFPSEPTAVAPESPRREQPTIVPPFQGFKDPLDEYAAAIRRQKLKNDEARKRDELQTDSQRHAPAIRVLSSPIRDHQPEQTLSAPAAREEEDGDGLNLLGSLEAELDRQESLSNASGSKPETPLQPVMSSTSSLFDPPPKQIGFYMFAGRYEPYPTVMTRMPPRISGMPPTTKMMMAMMQQGTERQDRPVEDNKGSGNRSNADGSNKDENLDQSTSVPTEEPS</sequence>
<proteinExistence type="predicted"/>
<feature type="region of interest" description="Disordered" evidence="1">
    <location>
        <begin position="399"/>
        <end position="594"/>
    </location>
</feature>
<name>A0AAN7AJ86_9PEZI</name>
<accession>A0AAN7AJ86</accession>
<feature type="region of interest" description="Disordered" evidence="1">
    <location>
        <begin position="611"/>
        <end position="679"/>
    </location>
</feature>
<feature type="compositionally biased region" description="Basic and acidic residues" evidence="1">
    <location>
        <begin position="103"/>
        <end position="116"/>
    </location>
</feature>
<protein>
    <submittedName>
        <fullName evidence="2">Uncharacterized protein</fullName>
    </submittedName>
</protein>
<comment type="caution">
    <text evidence="2">The sequence shown here is derived from an EMBL/GenBank/DDBJ whole genome shotgun (WGS) entry which is preliminary data.</text>
</comment>
<feature type="compositionally biased region" description="Basic and acidic residues" evidence="1">
    <location>
        <begin position="500"/>
        <end position="517"/>
    </location>
</feature>
<dbReference type="Proteomes" id="UP001302126">
    <property type="component" value="Unassembled WGS sequence"/>
</dbReference>
<keyword evidence="3" id="KW-1185">Reference proteome</keyword>
<feature type="compositionally biased region" description="Polar residues" evidence="1">
    <location>
        <begin position="668"/>
        <end position="679"/>
    </location>
</feature>
<dbReference type="EMBL" id="MU864378">
    <property type="protein sequence ID" value="KAK4189218.1"/>
    <property type="molecule type" value="Genomic_DNA"/>
</dbReference>
<reference evidence="2" key="1">
    <citation type="journal article" date="2023" name="Mol. Phylogenet. Evol.">
        <title>Genome-scale phylogeny and comparative genomics of the fungal order Sordariales.</title>
        <authorList>
            <person name="Hensen N."/>
            <person name="Bonometti L."/>
            <person name="Westerberg I."/>
            <person name="Brannstrom I.O."/>
            <person name="Guillou S."/>
            <person name="Cros-Aarteil S."/>
            <person name="Calhoun S."/>
            <person name="Haridas S."/>
            <person name="Kuo A."/>
            <person name="Mondo S."/>
            <person name="Pangilinan J."/>
            <person name="Riley R."/>
            <person name="LaButti K."/>
            <person name="Andreopoulos B."/>
            <person name="Lipzen A."/>
            <person name="Chen C."/>
            <person name="Yan M."/>
            <person name="Daum C."/>
            <person name="Ng V."/>
            <person name="Clum A."/>
            <person name="Steindorff A."/>
            <person name="Ohm R.A."/>
            <person name="Martin F."/>
            <person name="Silar P."/>
            <person name="Natvig D.O."/>
            <person name="Lalanne C."/>
            <person name="Gautier V."/>
            <person name="Ament-Velasquez S.L."/>
            <person name="Kruys A."/>
            <person name="Hutchinson M.I."/>
            <person name="Powell A.J."/>
            <person name="Barry K."/>
            <person name="Miller A.N."/>
            <person name="Grigoriev I.V."/>
            <person name="Debuchy R."/>
            <person name="Gladieux P."/>
            <person name="Hiltunen Thoren M."/>
            <person name="Johannesson H."/>
        </authorList>
    </citation>
    <scope>NUCLEOTIDE SEQUENCE</scope>
    <source>
        <strain evidence="2">PSN309</strain>
    </source>
</reference>
<feature type="compositionally biased region" description="Acidic residues" evidence="1">
    <location>
        <begin position="332"/>
        <end position="341"/>
    </location>
</feature>